<dbReference type="AlphaFoldDB" id="A0A0C9WE08"/>
<dbReference type="Pfam" id="PF12937">
    <property type="entry name" value="F-box-like"/>
    <property type="match status" value="1"/>
</dbReference>
<evidence type="ECO:0000256" key="1">
    <source>
        <dbReference type="SAM" id="Coils"/>
    </source>
</evidence>
<keyword evidence="1" id="KW-0175">Coiled coil</keyword>
<organism evidence="3 4">
    <name type="scientific">Hydnomerulius pinastri MD-312</name>
    <dbReference type="NCBI Taxonomy" id="994086"/>
    <lineage>
        <taxon>Eukaryota</taxon>
        <taxon>Fungi</taxon>
        <taxon>Dikarya</taxon>
        <taxon>Basidiomycota</taxon>
        <taxon>Agaricomycotina</taxon>
        <taxon>Agaricomycetes</taxon>
        <taxon>Agaricomycetidae</taxon>
        <taxon>Boletales</taxon>
        <taxon>Boletales incertae sedis</taxon>
        <taxon>Leucogyrophana</taxon>
    </lineage>
</organism>
<dbReference type="InterPro" id="IPR001810">
    <property type="entry name" value="F-box_dom"/>
</dbReference>
<protein>
    <recommendedName>
        <fullName evidence="2">F-box domain-containing protein</fullName>
    </recommendedName>
</protein>
<evidence type="ECO:0000313" key="4">
    <source>
        <dbReference type="Proteomes" id="UP000053820"/>
    </source>
</evidence>
<dbReference type="Gene3D" id="1.20.1280.50">
    <property type="match status" value="1"/>
</dbReference>
<dbReference type="InterPro" id="IPR032675">
    <property type="entry name" value="LRR_dom_sf"/>
</dbReference>
<dbReference type="Proteomes" id="UP000053820">
    <property type="component" value="Unassembled WGS sequence"/>
</dbReference>
<dbReference type="HOGENOM" id="CLU_028125_0_0_1"/>
<proteinExistence type="predicted"/>
<reference evidence="3 4" key="1">
    <citation type="submission" date="2014-04" db="EMBL/GenBank/DDBJ databases">
        <title>Evolutionary Origins and Diversification of the Mycorrhizal Mutualists.</title>
        <authorList>
            <consortium name="DOE Joint Genome Institute"/>
            <consortium name="Mycorrhizal Genomics Consortium"/>
            <person name="Kohler A."/>
            <person name="Kuo A."/>
            <person name="Nagy L.G."/>
            <person name="Floudas D."/>
            <person name="Copeland A."/>
            <person name="Barry K.W."/>
            <person name="Cichocki N."/>
            <person name="Veneault-Fourrey C."/>
            <person name="LaButti K."/>
            <person name="Lindquist E.A."/>
            <person name="Lipzen A."/>
            <person name="Lundell T."/>
            <person name="Morin E."/>
            <person name="Murat C."/>
            <person name="Riley R."/>
            <person name="Ohm R."/>
            <person name="Sun H."/>
            <person name="Tunlid A."/>
            <person name="Henrissat B."/>
            <person name="Grigoriev I.V."/>
            <person name="Hibbett D.S."/>
            <person name="Martin F."/>
        </authorList>
    </citation>
    <scope>NUCLEOTIDE SEQUENCE [LARGE SCALE GENOMIC DNA]</scope>
    <source>
        <strain evidence="3 4">MD-312</strain>
    </source>
</reference>
<dbReference type="OrthoDB" id="3219769at2759"/>
<accession>A0A0C9WE08</accession>
<dbReference type="EMBL" id="KN839853">
    <property type="protein sequence ID" value="KIJ62927.1"/>
    <property type="molecule type" value="Genomic_DNA"/>
</dbReference>
<evidence type="ECO:0000259" key="2">
    <source>
        <dbReference type="Pfam" id="PF12937"/>
    </source>
</evidence>
<gene>
    <name evidence="3" type="ORF">HYDPIDRAFT_30067</name>
</gene>
<keyword evidence="4" id="KW-1185">Reference proteome</keyword>
<dbReference type="Gene3D" id="3.80.10.10">
    <property type="entry name" value="Ribonuclease Inhibitor"/>
    <property type="match status" value="1"/>
</dbReference>
<feature type="coiled-coil region" evidence="1">
    <location>
        <begin position="26"/>
        <end position="74"/>
    </location>
</feature>
<feature type="domain" description="F-box" evidence="2">
    <location>
        <begin position="86"/>
        <end position="140"/>
    </location>
</feature>
<name>A0A0C9WE08_9AGAM</name>
<evidence type="ECO:0000313" key="3">
    <source>
        <dbReference type="EMBL" id="KIJ62927.1"/>
    </source>
</evidence>
<sequence>MSYSSVRYYEQSLPRRPPLAHAYIQSVSAAQRLAELQAEVRRLRQTESVLQAKIQGYQAQLDRVRTELHDQVNKANVTQNLLAPVSRLPNEMLLAIFEEAVANQEPGPDEPHIERVLSQVSRRWRDLVIHAPRLWRHVVIMPHVTPSILEMYKTRASRALDVDVRGWKDRRDFQRFDAALEAMLGSSERWRSLSISQMCDTNLSHLILKLSHTGRFSGLKHFSFRAQRPGQICTIPFLMDNDLSPLRSLDAENFAFPGDLPSIRSRSSLSFSKLTSLTLRRYSNDARSLRIMIDFSAFRAMVNSIPGLTSLALYGQPLRFRSHPTEEESTNLSLLYLQTLILHPGVLKPRYLQQTVTAIHAPALRHFELVFPDSKISGQNVVDLLFDSSKCPRFPLVDTVILHNASNSGTAVPFVNAFPYTTHATLGGVDVGFFPPVLHPGGFRYLPRFAYWPRLHKLTLRSTRPDTLRVVREWIRDEYDRGRTLPALVVEGSLDNPEVNMFYQFSRMYTRVELVNLSPATSI</sequence>